<evidence type="ECO:0000259" key="2">
    <source>
        <dbReference type="SMART" id="SM00487"/>
    </source>
</evidence>
<dbReference type="OrthoDB" id="9758243at2"/>
<dbReference type="GO" id="GO:0003677">
    <property type="term" value="F:DNA binding"/>
    <property type="evidence" value="ECO:0007669"/>
    <property type="project" value="InterPro"/>
</dbReference>
<dbReference type="InterPro" id="IPR014001">
    <property type="entry name" value="Helicase_ATP-bd"/>
</dbReference>
<evidence type="ECO:0000313" key="3">
    <source>
        <dbReference type="EMBL" id="PMB97165.1"/>
    </source>
</evidence>
<dbReference type="InterPro" id="IPR027417">
    <property type="entry name" value="P-loop_NTPase"/>
</dbReference>
<dbReference type="Gene3D" id="3.40.50.300">
    <property type="entry name" value="P-loop containing nucleotide triphosphate hydrolases"/>
    <property type="match status" value="2"/>
</dbReference>
<dbReference type="Pfam" id="PF04851">
    <property type="entry name" value="ResIII"/>
    <property type="match status" value="1"/>
</dbReference>
<protein>
    <submittedName>
        <fullName evidence="3">DEAD/DEAH box helicase</fullName>
    </submittedName>
</protein>
<feature type="domain" description="Helicase ATP-binding" evidence="2">
    <location>
        <begin position="6"/>
        <end position="210"/>
    </location>
</feature>
<evidence type="ECO:0000313" key="4">
    <source>
        <dbReference type="Proteomes" id="UP000235703"/>
    </source>
</evidence>
<dbReference type="GO" id="GO:0016787">
    <property type="term" value="F:hydrolase activity"/>
    <property type="evidence" value="ECO:0007669"/>
    <property type="project" value="InterPro"/>
</dbReference>
<keyword evidence="1" id="KW-0812">Transmembrane</keyword>
<organism evidence="3 4">
    <name type="scientific">Brevibacterium luteolum</name>
    <dbReference type="NCBI Taxonomy" id="199591"/>
    <lineage>
        <taxon>Bacteria</taxon>
        <taxon>Bacillati</taxon>
        <taxon>Actinomycetota</taxon>
        <taxon>Actinomycetes</taxon>
        <taxon>Micrococcales</taxon>
        <taxon>Brevibacteriaceae</taxon>
        <taxon>Brevibacterium</taxon>
    </lineage>
</organism>
<keyword evidence="1" id="KW-1133">Transmembrane helix</keyword>
<keyword evidence="1" id="KW-0472">Membrane</keyword>
<feature type="transmembrane region" description="Helical" evidence="1">
    <location>
        <begin position="699"/>
        <end position="722"/>
    </location>
</feature>
<name>A0A2N6PEQ0_9MICO</name>
<dbReference type="Proteomes" id="UP000235703">
    <property type="component" value="Unassembled WGS sequence"/>
</dbReference>
<dbReference type="GO" id="GO:0005829">
    <property type="term" value="C:cytosol"/>
    <property type="evidence" value="ECO:0007669"/>
    <property type="project" value="TreeGrafter"/>
</dbReference>
<dbReference type="PANTHER" id="PTHR47396">
    <property type="entry name" value="TYPE I RESTRICTION ENZYME ECOKI R PROTEIN"/>
    <property type="match status" value="1"/>
</dbReference>
<dbReference type="AlphaFoldDB" id="A0A2N6PEQ0"/>
<dbReference type="SMART" id="SM00487">
    <property type="entry name" value="DEXDc"/>
    <property type="match status" value="1"/>
</dbReference>
<reference evidence="3 4" key="1">
    <citation type="submission" date="2017-09" db="EMBL/GenBank/DDBJ databases">
        <title>Bacterial strain isolated from the female urinary microbiota.</title>
        <authorList>
            <person name="Thomas-White K."/>
            <person name="Kumar N."/>
            <person name="Forster S."/>
            <person name="Putonti C."/>
            <person name="Lawley T."/>
            <person name="Wolfe A.J."/>
        </authorList>
    </citation>
    <scope>NUCLEOTIDE SEQUENCE [LARGE SCALE GENOMIC DNA]</scope>
    <source>
        <strain evidence="3 4">UMB0680</strain>
    </source>
</reference>
<keyword evidence="4" id="KW-1185">Reference proteome</keyword>
<dbReference type="GO" id="GO:0004386">
    <property type="term" value="F:helicase activity"/>
    <property type="evidence" value="ECO:0007669"/>
    <property type="project" value="UniProtKB-KW"/>
</dbReference>
<keyword evidence="3" id="KW-0378">Hydrolase</keyword>
<keyword evidence="3" id="KW-0547">Nucleotide-binding</keyword>
<dbReference type="InterPro" id="IPR050742">
    <property type="entry name" value="Helicase_Restrict-Modif_Enz"/>
</dbReference>
<keyword evidence="3" id="KW-0347">Helicase</keyword>
<gene>
    <name evidence="3" type="ORF">CJ198_12715</name>
</gene>
<accession>A0A2N6PEQ0</accession>
<evidence type="ECO:0000256" key="1">
    <source>
        <dbReference type="SAM" id="Phobius"/>
    </source>
</evidence>
<comment type="caution">
    <text evidence="3">The sequence shown here is derived from an EMBL/GenBank/DDBJ whole genome shotgun (WGS) entry which is preliminary data.</text>
</comment>
<dbReference type="CDD" id="cd18785">
    <property type="entry name" value="SF2_C"/>
    <property type="match status" value="1"/>
</dbReference>
<dbReference type="EMBL" id="PNFZ01000009">
    <property type="protein sequence ID" value="PMB97165.1"/>
    <property type="molecule type" value="Genomic_DNA"/>
</dbReference>
<feature type="transmembrane region" description="Helical" evidence="1">
    <location>
        <begin position="728"/>
        <end position="751"/>
    </location>
</feature>
<dbReference type="GO" id="GO:0005524">
    <property type="term" value="F:ATP binding"/>
    <property type="evidence" value="ECO:0007669"/>
    <property type="project" value="InterPro"/>
</dbReference>
<proteinExistence type="predicted"/>
<sequence>MMTAGALPPLRRHQREALAALAAASAADQRRSWIVLPPGAGKTRVGIEHAQTLLAQHTVDTVVAFGPNTAIQGQWAHAWNGRGDDDFGAAGTDRGLHATFTALTYQSLAVFDDERSMGSLLEELAPGGRALVDRIAAAGSVLLILDECHHLLDVWGSLLAELLDMLPEVWVLGLTATPPATMTRQQNELVDSLFSEVRYAASIPAAVKEGDLAPFADLVWLTTPTREEADWLAATSVHFDEFITSILSLGHTHGSSGFLTWADQRFLGTRAETVSWTDLSRAAPELADAALRLHHAGLLGLPPGARVGEQHRRDPDIDDWMRLVDDWMRNSLRVSGHAGDAANAEAIRRALPALGYRWTRHGIRAGRSPADRVIARSAAKPQACADIIAIEAAELSERLRMLILCDFESATARLSADVSAVLSEQSGSALLVLETLIADPRTEPLRPLLVSGRTVAGAAGVLSDLHAWIAESDTALASRLAMSEPSNGVSRLEGGWTARTWLPLITEYFSRGHAQILIGTRGLLGEGWDAPAATGIIDLSTATTPTAVTQTRGRALRKDPAWPEKVALNWTVVCSSSNHPRGDQDWIRLVRKHDGFFGTDADGDVVDGVAHIDPSFSAFEPPADAMFDEINARMITRAQARSEVAQRWNVGGEYRDEPIRTVRIVSAPDAGNRPNSDASGIDAITVSPRHRSGDPGNLLPFRLGFGALSAWSGIGLLAAVGAVASSGLLAAALSVIAALTLASLPVTLSVAGHRRRRLYGRAPTVAEIAGAIADALHDTGASSAGADAVRVSIDACGDQRIHLDADPGSAEVFALALDEAVSPISDPRYLIPSWHLEPRRPGLRGLWEDLRSGAGRAHEHTPVWHPVPAVLGANRSRAEAYAQAWEMWVGGGAPVYTRSPEGAGILTAVRSHAPLELTTVLRTAWR</sequence>
<dbReference type="PANTHER" id="PTHR47396:SF1">
    <property type="entry name" value="ATP-DEPENDENT HELICASE IRC3-RELATED"/>
    <property type="match status" value="1"/>
</dbReference>
<dbReference type="SUPFAM" id="SSF52540">
    <property type="entry name" value="P-loop containing nucleoside triphosphate hydrolases"/>
    <property type="match status" value="2"/>
</dbReference>
<keyword evidence="3" id="KW-0067">ATP-binding</keyword>
<dbReference type="InterPro" id="IPR006935">
    <property type="entry name" value="Helicase/UvrB_N"/>
</dbReference>